<evidence type="ECO:0000313" key="1">
    <source>
        <dbReference type="EMBL" id="QJT10442.1"/>
    </source>
</evidence>
<dbReference type="Gene3D" id="3.40.50.2300">
    <property type="match status" value="1"/>
</dbReference>
<dbReference type="EMBL" id="CP039543">
    <property type="protein sequence ID" value="QJT10442.1"/>
    <property type="molecule type" value="Genomic_DNA"/>
</dbReference>
<dbReference type="Proteomes" id="UP000434052">
    <property type="component" value="Unassembled WGS sequence"/>
</dbReference>
<dbReference type="AlphaFoldDB" id="A0A6P1ZEE6"/>
<proteinExistence type="predicted"/>
<sequence>MNVKFLHDNPAALQQCRQQLEQLGISVRAYSSAVTGIFALAFEGPSVAAVVSHCPMPGMRGEELLRLCNHVAPGVPVILVADDHRMDLASQGDLSAAFAVIRGALTAESLAPLLMQVMTLRPRQHPDFLYVV</sequence>
<name>A0A6P1ZEE6_9BACT</name>
<dbReference type="EMBL" id="QMIF01000020">
    <property type="protein sequence ID" value="TVM30687.1"/>
    <property type="molecule type" value="Genomic_DNA"/>
</dbReference>
<gene>
    <name evidence="2" type="ORF">DQK91_20220</name>
    <name evidence="1" type="ORF">E8L03_16560</name>
</gene>
<dbReference type="SUPFAM" id="SSF52172">
    <property type="entry name" value="CheY-like"/>
    <property type="match status" value="1"/>
</dbReference>
<dbReference type="OrthoDB" id="9800897at2"/>
<reference evidence="2 3" key="1">
    <citation type="submission" date="2018-06" db="EMBL/GenBank/DDBJ databases">
        <title>Complete genome of Desulfovibrio marinus P48SEP.</title>
        <authorList>
            <person name="Crispim J.S."/>
            <person name="Vidigal P.M.P."/>
            <person name="Silva L.C.F."/>
            <person name="Araujo L.C."/>
            <person name="Laguardia C.N."/>
            <person name="Dias R.S."/>
            <person name="Sousa M.P."/>
            <person name="Paula S.O."/>
            <person name="Silva C."/>
        </authorList>
    </citation>
    <scope>NUCLEOTIDE SEQUENCE [LARGE SCALE GENOMIC DNA]</scope>
    <source>
        <strain evidence="2 3">P48SEP</strain>
    </source>
</reference>
<evidence type="ECO:0000313" key="2">
    <source>
        <dbReference type="EMBL" id="TVM30687.1"/>
    </source>
</evidence>
<accession>A0A6P1ZEE6</accession>
<organism evidence="2 3">
    <name type="scientific">Oceanidesulfovibrio marinus</name>
    <dbReference type="NCBI Taxonomy" id="370038"/>
    <lineage>
        <taxon>Bacteria</taxon>
        <taxon>Pseudomonadati</taxon>
        <taxon>Thermodesulfobacteriota</taxon>
        <taxon>Desulfovibrionia</taxon>
        <taxon>Desulfovibrionales</taxon>
        <taxon>Desulfovibrionaceae</taxon>
        <taxon>Oceanidesulfovibrio</taxon>
    </lineage>
</organism>
<dbReference type="RefSeq" id="WP_144307225.1">
    <property type="nucleotide sequence ID" value="NZ_CP039543.1"/>
</dbReference>
<keyword evidence="4" id="KW-1185">Reference proteome</keyword>
<dbReference type="Proteomes" id="UP000503251">
    <property type="component" value="Chromosome"/>
</dbReference>
<reference evidence="1 4" key="2">
    <citation type="submission" date="2019-04" db="EMBL/GenBank/DDBJ databases">
        <title>Isolation and culture of sulfate reducing bacteria from the cold seep of the South China Sea.</title>
        <authorList>
            <person name="Sun C."/>
            <person name="Liu R."/>
        </authorList>
    </citation>
    <scope>NUCLEOTIDE SEQUENCE [LARGE SCALE GENOMIC DNA]</scope>
    <source>
        <strain evidence="1 4">CS1</strain>
    </source>
</reference>
<evidence type="ECO:0000313" key="3">
    <source>
        <dbReference type="Proteomes" id="UP000434052"/>
    </source>
</evidence>
<evidence type="ECO:0000313" key="4">
    <source>
        <dbReference type="Proteomes" id="UP000503251"/>
    </source>
</evidence>
<protein>
    <submittedName>
        <fullName evidence="1">Response regulator</fullName>
    </submittedName>
</protein>
<dbReference type="InterPro" id="IPR011006">
    <property type="entry name" value="CheY-like_superfamily"/>
</dbReference>